<accession>A0AAV4X1N0</accession>
<comment type="caution">
    <text evidence="2">The sequence shown here is derived from an EMBL/GenBank/DDBJ whole genome shotgun (WGS) entry which is preliminary data.</text>
</comment>
<feature type="compositionally biased region" description="Pro residues" evidence="1">
    <location>
        <begin position="28"/>
        <end position="49"/>
    </location>
</feature>
<dbReference type="EMBL" id="BPLR01017022">
    <property type="protein sequence ID" value="GIY88085.1"/>
    <property type="molecule type" value="Genomic_DNA"/>
</dbReference>
<gene>
    <name evidence="2" type="ORF">CEXT_556241</name>
</gene>
<sequence length="145" mass="15915">MPESMHRLQFLCSLGRGKAIEQVVNEFLPPPRNSDPHPTPSPNGHPPPGSEEQKKTQKELMKYLRLIERPGANYLLQETMRPGVIVKINTGLGLLGSLSGERLPLRVRFHSLPHVAAGGCSGTHIYLLIQLGGVKMQEGRPALPC</sequence>
<evidence type="ECO:0000313" key="2">
    <source>
        <dbReference type="EMBL" id="GIY88085.1"/>
    </source>
</evidence>
<organism evidence="2 3">
    <name type="scientific">Caerostris extrusa</name>
    <name type="common">Bark spider</name>
    <name type="synonym">Caerostris bankana</name>
    <dbReference type="NCBI Taxonomy" id="172846"/>
    <lineage>
        <taxon>Eukaryota</taxon>
        <taxon>Metazoa</taxon>
        <taxon>Ecdysozoa</taxon>
        <taxon>Arthropoda</taxon>
        <taxon>Chelicerata</taxon>
        <taxon>Arachnida</taxon>
        <taxon>Araneae</taxon>
        <taxon>Araneomorphae</taxon>
        <taxon>Entelegynae</taxon>
        <taxon>Araneoidea</taxon>
        <taxon>Araneidae</taxon>
        <taxon>Caerostris</taxon>
    </lineage>
</organism>
<feature type="region of interest" description="Disordered" evidence="1">
    <location>
        <begin position="27"/>
        <end position="57"/>
    </location>
</feature>
<dbReference type="AlphaFoldDB" id="A0AAV4X1N0"/>
<name>A0AAV4X1N0_CAEEX</name>
<evidence type="ECO:0000256" key="1">
    <source>
        <dbReference type="SAM" id="MobiDB-lite"/>
    </source>
</evidence>
<proteinExistence type="predicted"/>
<evidence type="ECO:0000313" key="3">
    <source>
        <dbReference type="Proteomes" id="UP001054945"/>
    </source>
</evidence>
<keyword evidence="3" id="KW-1185">Reference proteome</keyword>
<reference evidence="2 3" key="1">
    <citation type="submission" date="2021-06" db="EMBL/GenBank/DDBJ databases">
        <title>Caerostris extrusa draft genome.</title>
        <authorList>
            <person name="Kono N."/>
            <person name="Arakawa K."/>
        </authorList>
    </citation>
    <scope>NUCLEOTIDE SEQUENCE [LARGE SCALE GENOMIC DNA]</scope>
</reference>
<dbReference type="Proteomes" id="UP001054945">
    <property type="component" value="Unassembled WGS sequence"/>
</dbReference>
<protein>
    <submittedName>
        <fullName evidence="2">Uncharacterized protein</fullName>
    </submittedName>
</protein>